<keyword evidence="3" id="KW-1185">Reference proteome</keyword>
<feature type="compositionally biased region" description="Low complexity" evidence="1">
    <location>
        <begin position="65"/>
        <end position="77"/>
    </location>
</feature>
<accession>D3AXU2</accession>
<dbReference type="InParanoid" id="D3AXU2"/>
<organism evidence="2 3">
    <name type="scientific">Heterostelium pallidum (strain ATCC 26659 / Pp 5 / PN500)</name>
    <name type="common">Cellular slime mold</name>
    <name type="synonym">Polysphondylium pallidum</name>
    <dbReference type="NCBI Taxonomy" id="670386"/>
    <lineage>
        <taxon>Eukaryota</taxon>
        <taxon>Amoebozoa</taxon>
        <taxon>Evosea</taxon>
        <taxon>Eumycetozoa</taxon>
        <taxon>Dictyostelia</taxon>
        <taxon>Acytosteliales</taxon>
        <taxon>Acytosteliaceae</taxon>
        <taxon>Heterostelium</taxon>
    </lineage>
</organism>
<dbReference type="EMBL" id="ADBJ01000004">
    <property type="protein sequence ID" value="EFA85769.1"/>
    <property type="molecule type" value="Genomic_DNA"/>
</dbReference>
<dbReference type="GeneID" id="31356529"/>
<reference evidence="2 3" key="1">
    <citation type="journal article" date="2011" name="Genome Res.">
        <title>Phylogeny-wide analysis of social amoeba genomes highlights ancient origins for complex intercellular communication.</title>
        <authorList>
            <person name="Heidel A.J."/>
            <person name="Lawal H.M."/>
            <person name="Felder M."/>
            <person name="Schilde C."/>
            <person name="Helps N.R."/>
            <person name="Tunggal B."/>
            <person name="Rivero F."/>
            <person name="John U."/>
            <person name="Schleicher M."/>
            <person name="Eichinger L."/>
            <person name="Platzer M."/>
            <person name="Noegel A.A."/>
            <person name="Schaap P."/>
            <person name="Gloeckner G."/>
        </authorList>
    </citation>
    <scope>NUCLEOTIDE SEQUENCE [LARGE SCALE GENOMIC DNA]</scope>
    <source>
        <strain evidence="3">ATCC 26659 / Pp 5 / PN500</strain>
    </source>
</reference>
<proteinExistence type="predicted"/>
<feature type="region of interest" description="Disordered" evidence="1">
    <location>
        <begin position="36"/>
        <end position="77"/>
    </location>
</feature>
<dbReference type="AlphaFoldDB" id="D3AXU2"/>
<feature type="compositionally biased region" description="Low complexity" evidence="1">
    <location>
        <begin position="212"/>
        <end position="253"/>
    </location>
</feature>
<sequence>MGVLCQYNTSLSIILDAGLDQSDQGAIPIAEQHPAMALNAPQPPPPPPGNYNNNHHTHNNRGSHQQQQTNQNNRNNRTFNQNEYHLNQSYDTELQMAIALSMADAEGGNIATNNHPIPPPPPPPSSKFNRLRSSIEGEEIEKIENTFFEDNDNEFDTPNFGNGPEQEEEEEIKENTTEEFQTAFNDKQFESGSNVQPNMDNNNLKEQEEETNINNNTVININEPNNTNKNNDNNSSDNSDSSSSSVSIDINEQ</sequence>
<feature type="region of interest" description="Disordered" evidence="1">
    <location>
        <begin position="145"/>
        <end position="253"/>
    </location>
</feature>
<dbReference type="PROSITE" id="PS50330">
    <property type="entry name" value="UIM"/>
    <property type="match status" value="1"/>
</dbReference>
<feature type="compositionally biased region" description="Pro residues" evidence="1">
    <location>
        <begin position="116"/>
        <end position="125"/>
    </location>
</feature>
<dbReference type="RefSeq" id="XP_020437875.1">
    <property type="nucleotide sequence ID" value="XM_020572017.1"/>
</dbReference>
<name>D3AXU2_HETP5</name>
<dbReference type="InterPro" id="IPR003903">
    <property type="entry name" value="UIM_dom"/>
</dbReference>
<feature type="region of interest" description="Disordered" evidence="1">
    <location>
        <begin position="107"/>
        <end position="130"/>
    </location>
</feature>
<evidence type="ECO:0000256" key="1">
    <source>
        <dbReference type="SAM" id="MobiDB-lite"/>
    </source>
</evidence>
<evidence type="ECO:0000313" key="3">
    <source>
        <dbReference type="Proteomes" id="UP000001396"/>
    </source>
</evidence>
<feature type="compositionally biased region" description="Acidic residues" evidence="1">
    <location>
        <begin position="145"/>
        <end position="155"/>
    </location>
</feature>
<protein>
    <submittedName>
        <fullName evidence="2">Uncharacterized protein</fullName>
    </submittedName>
</protein>
<evidence type="ECO:0000313" key="2">
    <source>
        <dbReference type="EMBL" id="EFA85769.1"/>
    </source>
</evidence>
<comment type="caution">
    <text evidence="2">The sequence shown here is derived from an EMBL/GenBank/DDBJ whole genome shotgun (WGS) entry which is preliminary data.</text>
</comment>
<gene>
    <name evidence="2" type="ORF">PPL_00999</name>
</gene>
<dbReference type="Proteomes" id="UP000001396">
    <property type="component" value="Unassembled WGS sequence"/>
</dbReference>
<feature type="compositionally biased region" description="Polar residues" evidence="1">
    <location>
        <begin position="180"/>
        <end position="204"/>
    </location>
</feature>